<dbReference type="AlphaFoldDB" id="D6TNZ2"/>
<protein>
    <submittedName>
        <fullName evidence="1">Uncharacterized protein</fullName>
    </submittedName>
</protein>
<dbReference type="Proteomes" id="UP000004508">
    <property type="component" value="Unassembled WGS sequence"/>
</dbReference>
<reference evidence="1 2" key="1">
    <citation type="journal article" date="2011" name="Stand. Genomic Sci.">
        <title>Non-contiguous finished genome sequence and contextual data of the filamentous soil bacterium Ktedonobacter racemifer type strain (SOSP1-21).</title>
        <authorList>
            <person name="Chang Y.J."/>
            <person name="Land M."/>
            <person name="Hauser L."/>
            <person name="Chertkov O."/>
            <person name="Del Rio T.G."/>
            <person name="Nolan M."/>
            <person name="Copeland A."/>
            <person name="Tice H."/>
            <person name="Cheng J.F."/>
            <person name="Lucas S."/>
            <person name="Han C."/>
            <person name="Goodwin L."/>
            <person name="Pitluck S."/>
            <person name="Ivanova N."/>
            <person name="Ovchinikova G."/>
            <person name="Pati A."/>
            <person name="Chen A."/>
            <person name="Palaniappan K."/>
            <person name="Mavromatis K."/>
            <person name="Liolios K."/>
            <person name="Brettin T."/>
            <person name="Fiebig A."/>
            <person name="Rohde M."/>
            <person name="Abt B."/>
            <person name="Goker M."/>
            <person name="Detter J.C."/>
            <person name="Woyke T."/>
            <person name="Bristow J."/>
            <person name="Eisen J.A."/>
            <person name="Markowitz V."/>
            <person name="Hugenholtz P."/>
            <person name="Kyrpides N.C."/>
            <person name="Klenk H.P."/>
            <person name="Lapidus A."/>
        </authorList>
    </citation>
    <scope>NUCLEOTIDE SEQUENCE [LARGE SCALE GENOMIC DNA]</scope>
    <source>
        <strain evidence="2">DSM 44963</strain>
    </source>
</reference>
<dbReference type="InParanoid" id="D6TNZ2"/>
<dbReference type="EMBL" id="ADVG01000002">
    <property type="protein sequence ID" value="EFH85528.1"/>
    <property type="molecule type" value="Genomic_DNA"/>
</dbReference>
<evidence type="ECO:0000313" key="1">
    <source>
        <dbReference type="EMBL" id="EFH85528.1"/>
    </source>
</evidence>
<accession>D6TNZ2</accession>
<organism evidence="1 2">
    <name type="scientific">Ktedonobacter racemifer DSM 44963</name>
    <dbReference type="NCBI Taxonomy" id="485913"/>
    <lineage>
        <taxon>Bacteria</taxon>
        <taxon>Bacillati</taxon>
        <taxon>Chloroflexota</taxon>
        <taxon>Ktedonobacteria</taxon>
        <taxon>Ktedonobacterales</taxon>
        <taxon>Ktedonobacteraceae</taxon>
        <taxon>Ktedonobacter</taxon>
    </lineage>
</organism>
<gene>
    <name evidence="1" type="ORF">Krac_6750</name>
</gene>
<sequence>MTCLYAVFSSHALLPSPFRGSSLSARISEVRRRSSNNLHNFCCAHILPPIRRTGARPVGVIPLPCVSNRWLPFAFGILRDPNTCVFRPPHRTSRTSMGLFLQRFLVALDQALPDSQTGIAVGMVAHLALWAQAKRRAGRVSLNRLALIVANDGRVTAMALPARIARIDAARDETTCIPRLVLRVLEDAPCASSRRVSCCCGAHTCLFAGAGCLDARRPVCLLADRWRTGQCGRSPGARCAHRRA</sequence>
<keyword evidence="2" id="KW-1185">Reference proteome</keyword>
<name>D6TNZ2_KTERA</name>
<proteinExistence type="predicted"/>
<comment type="caution">
    <text evidence="1">The sequence shown here is derived from an EMBL/GenBank/DDBJ whole genome shotgun (WGS) entry which is preliminary data.</text>
</comment>
<evidence type="ECO:0000313" key="2">
    <source>
        <dbReference type="Proteomes" id="UP000004508"/>
    </source>
</evidence>